<feature type="transmembrane region" description="Helical" evidence="1">
    <location>
        <begin position="39"/>
        <end position="56"/>
    </location>
</feature>
<keyword evidence="3" id="KW-0346">Stress response</keyword>
<gene>
    <name evidence="3" type="ORF">JKP88DRAFT_270525</name>
</gene>
<protein>
    <submittedName>
        <fullName evidence="3">Heat shock protein 40 like protein/ DnaJ domain-containing protein</fullName>
    </submittedName>
</protein>
<dbReference type="Pfam" id="PF00226">
    <property type="entry name" value="DnaJ"/>
    <property type="match status" value="1"/>
</dbReference>
<dbReference type="SMART" id="SM00271">
    <property type="entry name" value="DnaJ"/>
    <property type="match status" value="1"/>
</dbReference>
<dbReference type="GO" id="GO:0030544">
    <property type="term" value="F:Hsp70 protein binding"/>
    <property type="evidence" value="ECO:0007669"/>
    <property type="project" value="TreeGrafter"/>
</dbReference>
<keyword evidence="1" id="KW-0812">Transmembrane</keyword>
<dbReference type="GO" id="GO:0071218">
    <property type="term" value="P:cellular response to misfolded protein"/>
    <property type="evidence" value="ECO:0007669"/>
    <property type="project" value="TreeGrafter"/>
</dbReference>
<keyword evidence="4" id="KW-1185">Reference proteome</keyword>
<dbReference type="PROSITE" id="PS00636">
    <property type="entry name" value="DNAJ_1"/>
    <property type="match status" value="1"/>
</dbReference>
<evidence type="ECO:0000313" key="4">
    <source>
        <dbReference type="Proteomes" id="UP000664859"/>
    </source>
</evidence>
<name>A0A835YNL9_9STRA</name>
<reference evidence="3" key="1">
    <citation type="submission" date="2021-02" db="EMBL/GenBank/DDBJ databases">
        <title>First Annotated Genome of the Yellow-green Alga Tribonema minus.</title>
        <authorList>
            <person name="Mahan K.M."/>
        </authorList>
    </citation>
    <scope>NUCLEOTIDE SEQUENCE</scope>
    <source>
        <strain evidence="3">UTEX B ZZ1240</strain>
    </source>
</reference>
<dbReference type="Gene3D" id="1.10.287.110">
    <property type="entry name" value="DnaJ domain"/>
    <property type="match status" value="1"/>
</dbReference>
<dbReference type="InterPro" id="IPR036869">
    <property type="entry name" value="J_dom_sf"/>
</dbReference>
<sequence length="319" mass="36014">MADGDGSDGIVSLLFYVVLVYPACNWILTSKRFSRRRSIVYAILFLGVIAIAKVALEWKDRGPNHYQLLGVGRTASVGDIKQAYKRLSLELHPDKNPSPDAADQFTAVKDAYDVLTDVEFRDIYNKLGPEAIRTHQRLDDSQLMLQIAVQYIVWGVIAYMLTLGKSGESARSLVFTGEMVMLVFEVANIRKPQGASVLPPWFLPSMTEFELVWFMRAMFPAYMNGCRSICGYLHVDYDEQTRTLLRALQKGHNDVMLKVQLMTTETKDLLRELEQRLQESATVTAAEAPAKEPAAAGKGRSTLWLLLGAYVIYYYFFQS</sequence>
<dbReference type="OrthoDB" id="552049at2759"/>
<dbReference type="InterPro" id="IPR051100">
    <property type="entry name" value="DnaJ_subfamily_B/C"/>
</dbReference>
<organism evidence="3 4">
    <name type="scientific">Tribonema minus</name>
    <dbReference type="NCBI Taxonomy" id="303371"/>
    <lineage>
        <taxon>Eukaryota</taxon>
        <taxon>Sar</taxon>
        <taxon>Stramenopiles</taxon>
        <taxon>Ochrophyta</taxon>
        <taxon>PX clade</taxon>
        <taxon>Xanthophyceae</taxon>
        <taxon>Tribonematales</taxon>
        <taxon>Tribonemataceae</taxon>
        <taxon>Tribonema</taxon>
    </lineage>
</organism>
<evidence type="ECO:0000313" key="3">
    <source>
        <dbReference type="EMBL" id="KAG5178409.1"/>
    </source>
</evidence>
<dbReference type="PRINTS" id="PR00625">
    <property type="entry name" value="JDOMAIN"/>
</dbReference>
<dbReference type="SUPFAM" id="SSF46565">
    <property type="entry name" value="Chaperone J-domain"/>
    <property type="match status" value="1"/>
</dbReference>
<dbReference type="PANTHER" id="PTHR43908:SF3">
    <property type="entry name" value="AT29763P-RELATED"/>
    <property type="match status" value="1"/>
</dbReference>
<dbReference type="CDD" id="cd06257">
    <property type="entry name" value="DnaJ"/>
    <property type="match status" value="1"/>
</dbReference>
<comment type="caution">
    <text evidence="3">The sequence shown here is derived from an EMBL/GenBank/DDBJ whole genome shotgun (WGS) entry which is preliminary data.</text>
</comment>
<feature type="transmembrane region" description="Helical" evidence="1">
    <location>
        <begin position="301"/>
        <end position="317"/>
    </location>
</feature>
<dbReference type="Proteomes" id="UP000664859">
    <property type="component" value="Unassembled WGS sequence"/>
</dbReference>
<proteinExistence type="predicted"/>
<keyword evidence="1" id="KW-1133">Transmembrane helix</keyword>
<evidence type="ECO:0000256" key="1">
    <source>
        <dbReference type="SAM" id="Phobius"/>
    </source>
</evidence>
<feature type="transmembrane region" description="Helical" evidence="1">
    <location>
        <begin position="6"/>
        <end position="27"/>
    </location>
</feature>
<dbReference type="GO" id="GO:0005789">
    <property type="term" value="C:endoplasmic reticulum membrane"/>
    <property type="evidence" value="ECO:0007669"/>
    <property type="project" value="TreeGrafter"/>
</dbReference>
<dbReference type="PANTHER" id="PTHR43908">
    <property type="entry name" value="AT29763P-RELATED"/>
    <property type="match status" value="1"/>
</dbReference>
<dbReference type="PROSITE" id="PS50076">
    <property type="entry name" value="DNAJ_2"/>
    <property type="match status" value="1"/>
</dbReference>
<feature type="domain" description="J" evidence="2">
    <location>
        <begin position="64"/>
        <end position="128"/>
    </location>
</feature>
<evidence type="ECO:0000259" key="2">
    <source>
        <dbReference type="PROSITE" id="PS50076"/>
    </source>
</evidence>
<dbReference type="InterPro" id="IPR018253">
    <property type="entry name" value="DnaJ_domain_CS"/>
</dbReference>
<dbReference type="EMBL" id="JAFCMP010000515">
    <property type="protein sequence ID" value="KAG5178409.1"/>
    <property type="molecule type" value="Genomic_DNA"/>
</dbReference>
<keyword evidence="1" id="KW-0472">Membrane</keyword>
<dbReference type="InterPro" id="IPR001623">
    <property type="entry name" value="DnaJ_domain"/>
</dbReference>
<accession>A0A835YNL9</accession>
<feature type="transmembrane region" description="Helical" evidence="1">
    <location>
        <begin position="143"/>
        <end position="163"/>
    </location>
</feature>
<dbReference type="AlphaFoldDB" id="A0A835YNL9"/>